<dbReference type="AlphaFoldDB" id="A0A290WWA9"/>
<keyword evidence="5" id="KW-1185">Reference proteome</keyword>
<dbReference type="EMBL" id="CP023422">
    <property type="protein sequence ID" value="ATD60988.1"/>
    <property type="molecule type" value="Genomic_DNA"/>
</dbReference>
<evidence type="ECO:0000256" key="1">
    <source>
        <dbReference type="ARBA" id="ARBA00002397"/>
    </source>
</evidence>
<keyword evidence="3" id="KW-1005">Bacterial flagellum biogenesis</keyword>
<name>A0A290WWA9_9BURK</name>
<dbReference type="Gene3D" id="1.20.58.300">
    <property type="entry name" value="FlgN-like"/>
    <property type="match status" value="1"/>
</dbReference>
<evidence type="ECO:0000313" key="5">
    <source>
        <dbReference type="Proteomes" id="UP000218437"/>
    </source>
</evidence>
<comment type="similarity">
    <text evidence="2">Belongs to the FlgN family.</text>
</comment>
<organism evidence="4 5">
    <name type="scientific">Janthinobacterium svalbardensis</name>
    <dbReference type="NCBI Taxonomy" id="368607"/>
    <lineage>
        <taxon>Bacteria</taxon>
        <taxon>Pseudomonadati</taxon>
        <taxon>Pseudomonadota</taxon>
        <taxon>Betaproteobacteria</taxon>
        <taxon>Burkholderiales</taxon>
        <taxon>Oxalobacteraceae</taxon>
        <taxon>Janthinobacterium</taxon>
    </lineage>
</organism>
<proteinExistence type="inferred from homology"/>
<dbReference type="Pfam" id="PF05130">
    <property type="entry name" value="FlgN"/>
    <property type="match status" value="1"/>
</dbReference>
<keyword evidence="4" id="KW-0969">Cilium</keyword>
<comment type="function">
    <text evidence="1">Required for the efficient initiation of filament assembly.</text>
</comment>
<dbReference type="GO" id="GO:0044780">
    <property type="term" value="P:bacterial-type flagellum assembly"/>
    <property type="evidence" value="ECO:0007669"/>
    <property type="project" value="InterPro"/>
</dbReference>
<dbReference type="RefSeq" id="WP_096235032.1">
    <property type="nucleotide sequence ID" value="NZ_CP023422.1"/>
</dbReference>
<keyword evidence="4" id="KW-0966">Cell projection</keyword>
<reference evidence="4 5" key="1">
    <citation type="submission" date="2017-09" db="EMBL/GenBank/DDBJ databases">
        <title>Complete genome sequence of Janthinobacterium svalbardensis PAMC 27463.</title>
        <authorList>
            <person name="Cho Y.-J."/>
            <person name="Cho A."/>
            <person name="Kim O.-S."/>
            <person name="Lee J.-I."/>
        </authorList>
    </citation>
    <scope>NUCLEOTIDE SEQUENCE [LARGE SCALE GENOMIC DNA]</scope>
    <source>
        <strain evidence="4 5">PAMC 27463</strain>
    </source>
</reference>
<dbReference type="SUPFAM" id="SSF140566">
    <property type="entry name" value="FlgN-like"/>
    <property type="match status" value="1"/>
</dbReference>
<dbReference type="KEGG" id="jsv:CNX70_13075"/>
<evidence type="ECO:0000256" key="2">
    <source>
        <dbReference type="ARBA" id="ARBA00007703"/>
    </source>
</evidence>
<evidence type="ECO:0000256" key="3">
    <source>
        <dbReference type="ARBA" id="ARBA00022795"/>
    </source>
</evidence>
<dbReference type="Proteomes" id="UP000218437">
    <property type="component" value="Chromosome"/>
</dbReference>
<gene>
    <name evidence="4" type="ORF">CNX70_13075</name>
</gene>
<evidence type="ECO:0000313" key="4">
    <source>
        <dbReference type="EMBL" id="ATD60988.1"/>
    </source>
</evidence>
<sequence length="146" mass="16363">MTAARKGITRQEAVRRVLQGMTDDSVGYAALKTLLEEQFQAILQHQSTRLTALADQVIAAVEPLDARRRQRVSLVTALLGPQGDMPQLFALLQEDARATAERDWVALEQMVLECKRLNARNSDLLTEQYSIMQRVLHGEEDTYAPG</sequence>
<protein>
    <submittedName>
        <fullName evidence="4">Flagellar protein FlgN</fullName>
    </submittedName>
</protein>
<dbReference type="InterPro" id="IPR036679">
    <property type="entry name" value="FlgN-like_sf"/>
</dbReference>
<keyword evidence="4" id="KW-0282">Flagellum</keyword>
<accession>A0A290WWA9</accession>
<dbReference type="InterPro" id="IPR007809">
    <property type="entry name" value="FlgN-like"/>
</dbReference>